<accession>A0A917JSW4</accession>
<evidence type="ECO:0000313" key="2">
    <source>
        <dbReference type="EMBL" id="GGI82144.1"/>
    </source>
</evidence>
<reference evidence="2" key="1">
    <citation type="journal article" date="2014" name="Int. J. Syst. Evol. Microbiol.">
        <title>Complete genome sequence of Corynebacterium casei LMG S-19264T (=DSM 44701T), isolated from a smear-ripened cheese.</title>
        <authorList>
            <consortium name="US DOE Joint Genome Institute (JGI-PGF)"/>
            <person name="Walter F."/>
            <person name="Albersmeier A."/>
            <person name="Kalinowski J."/>
            <person name="Ruckert C."/>
        </authorList>
    </citation>
    <scope>NUCLEOTIDE SEQUENCE</scope>
    <source>
        <strain evidence="2">JCM 30804</strain>
    </source>
</reference>
<feature type="domain" description="Co-chaperone DjlA N-terminal" evidence="1">
    <location>
        <begin position="27"/>
        <end position="142"/>
    </location>
</feature>
<proteinExistence type="predicted"/>
<dbReference type="AlphaFoldDB" id="A0A917JSW4"/>
<dbReference type="InterPro" id="IPR007791">
    <property type="entry name" value="DjlA_N"/>
</dbReference>
<evidence type="ECO:0000259" key="1">
    <source>
        <dbReference type="Pfam" id="PF05099"/>
    </source>
</evidence>
<dbReference type="CDD" id="cd07313">
    <property type="entry name" value="terB_like_2"/>
    <property type="match status" value="1"/>
</dbReference>
<dbReference type="EMBL" id="BMPZ01000004">
    <property type="protein sequence ID" value="GGI82144.1"/>
    <property type="molecule type" value="Genomic_DNA"/>
</dbReference>
<name>A0A917JSW4_9GAMM</name>
<dbReference type="Pfam" id="PF05099">
    <property type="entry name" value="TerB"/>
    <property type="match status" value="1"/>
</dbReference>
<dbReference type="Proteomes" id="UP000613743">
    <property type="component" value="Unassembled WGS sequence"/>
</dbReference>
<comment type="caution">
    <text evidence="2">The sequence shown here is derived from an EMBL/GenBank/DDBJ whole genome shotgun (WGS) entry which is preliminary data.</text>
</comment>
<organism evidence="2 3">
    <name type="scientific">Shewanella gelidii</name>
    <dbReference type="NCBI Taxonomy" id="1642821"/>
    <lineage>
        <taxon>Bacteria</taxon>
        <taxon>Pseudomonadati</taxon>
        <taxon>Pseudomonadota</taxon>
        <taxon>Gammaproteobacteria</taxon>
        <taxon>Alteromonadales</taxon>
        <taxon>Shewanellaceae</taxon>
        <taxon>Shewanella</taxon>
    </lineage>
</organism>
<dbReference type="RefSeq" id="WP_188920278.1">
    <property type="nucleotide sequence ID" value="NZ_BMPZ01000004.1"/>
</dbReference>
<dbReference type="Gene3D" id="1.10.3680.10">
    <property type="entry name" value="TerB-like"/>
    <property type="match status" value="1"/>
</dbReference>
<protein>
    <submittedName>
        <fullName evidence="2">Tellurium resistance terB-like protein subgroup 2</fullName>
    </submittedName>
</protein>
<evidence type="ECO:0000313" key="3">
    <source>
        <dbReference type="Proteomes" id="UP000613743"/>
    </source>
</evidence>
<dbReference type="InterPro" id="IPR029024">
    <property type="entry name" value="TerB-like"/>
</dbReference>
<sequence length="149" mass="17164">MIAKLKQLFLQDSKQQDPATLQYKLNLAAASLLVEVIYADEDFDQAEAAILPELLHQTLQIEQQEAASLIEAAKQARHDSTSLFEFTAEINDQFDLEQKKQLILAMWRVAYADGQLCQFEDQIIRRTADLFYLKHSEIMQMRNRAMKAS</sequence>
<dbReference type="SUPFAM" id="SSF158682">
    <property type="entry name" value="TerB-like"/>
    <property type="match status" value="1"/>
</dbReference>
<keyword evidence="3" id="KW-1185">Reference proteome</keyword>
<reference evidence="2" key="2">
    <citation type="submission" date="2020-09" db="EMBL/GenBank/DDBJ databases">
        <authorList>
            <person name="Sun Q."/>
            <person name="Ohkuma M."/>
        </authorList>
    </citation>
    <scope>NUCLEOTIDE SEQUENCE</scope>
    <source>
        <strain evidence="2">JCM 30804</strain>
    </source>
</reference>
<gene>
    <name evidence="2" type="ORF">GCM10009332_19200</name>
</gene>